<keyword evidence="1" id="KW-1133">Transmembrane helix</keyword>
<keyword evidence="3" id="KW-1185">Reference proteome</keyword>
<dbReference type="InterPro" id="IPR014807">
    <property type="entry name" value="Coa1"/>
</dbReference>
<keyword evidence="1" id="KW-0812">Transmembrane</keyword>
<dbReference type="Pfam" id="PF08695">
    <property type="entry name" value="Coa1"/>
    <property type="match status" value="1"/>
</dbReference>
<dbReference type="RefSeq" id="XP_024664006.1">
    <property type="nucleotide sequence ID" value="XM_024808238.1"/>
</dbReference>
<keyword evidence="1" id="KW-0472">Membrane</keyword>
<accession>A0A2T0FGE9</accession>
<dbReference type="OrthoDB" id="2100652at2759"/>
<gene>
    <name evidence="2" type="ORF">B9G98_01680</name>
</gene>
<evidence type="ECO:0000313" key="2">
    <source>
        <dbReference type="EMBL" id="PRT54060.1"/>
    </source>
</evidence>
<feature type="transmembrane region" description="Helical" evidence="1">
    <location>
        <begin position="43"/>
        <end position="60"/>
    </location>
</feature>
<dbReference type="AlphaFoldDB" id="A0A2T0FGE9"/>
<reference evidence="2 3" key="1">
    <citation type="submission" date="2017-04" db="EMBL/GenBank/DDBJ databases">
        <title>Genome sequencing of [Candida] sorbophila.</title>
        <authorList>
            <person name="Ahn J.O."/>
        </authorList>
    </citation>
    <scope>NUCLEOTIDE SEQUENCE [LARGE SCALE GENOMIC DNA]</scope>
    <source>
        <strain evidence="2 3">DS02</strain>
    </source>
</reference>
<dbReference type="GO" id="GO:0033617">
    <property type="term" value="P:mitochondrial respiratory chain complex IV assembly"/>
    <property type="evidence" value="ECO:0007669"/>
    <property type="project" value="InterPro"/>
</dbReference>
<dbReference type="GeneID" id="36515429"/>
<protein>
    <submittedName>
        <fullName evidence="2">Cytochrome c oxidase assembly factor 1</fullName>
    </submittedName>
</protein>
<evidence type="ECO:0000313" key="3">
    <source>
        <dbReference type="Proteomes" id="UP000238350"/>
    </source>
</evidence>
<organism evidence="2 3">
    <name type="scientific">Wickerhamiella sorbophila</name>
    <dbReference type="NCBI Taxonomy" id="45607"/>
    <lineage>
        <taxon>Eukaryota</taxon>
        <taxon>Fungi</taxon>
        <taxon>Dikarya</taxon>
        <taxon>Ascomycota</taxon>
        <taxon>Saccharomycotina</taxon>
        <taxon>Dipodascomycetes</taxon>
        <taxon>Dipodascales</taxon>
        <taxon>Trichomonascaceae</taxon>
        <taxon>Wickerhamiella</taxon>
    </lineage>
</organism>
<dbReference type="STRING" id="45607.A0A2T0FGE9"/>
<dbReference type="PANTHER" id="PTHR28523">
    <property type="entry name" value="CYTOCHROME C OXIDASE ASSEMBLY FACTOR 1"/>
    <property type="match status" value="1"/>
</dbReference>
<name>A0A2T0FGE9_9ASCO</name>
<proteinExistence type="predicted"/>
<dbReference type="EMBL" id="NDIQ01000001">
    <property type="protein sequence ID" value="PRT54060.1"/>
    <property type="molecule type" value="Genomic_DNA"/>
</dbReference>
<evidence type="ECO:0000256" key="1">
    <source>
        <dbReference type="SAM" id="Phobius"/>
    </source>
</evidence>
<dbReference type="Proteomes" id="UP000238350">
    <property type="component" value="Unassembled WGS sequence"/>
</dbReference>
<comment type="caution">
    <text evidence="2">The sequence shown here is derived from an EMBL/GenBank/DDBJ whole genome shotgun (WGS) entry which is preliminary data.</text>
</comment>
<dbReference type="GO" id="GO:0005743">
    <property type="term" value="C:mitochondrial inner membrane"/>
    <property type="evidence" value="ECO:0007669"/>
    <property type="project" value="TreeGrafter"/>
</dbReference>
<dbReference type="InterPro" id="IPR042432">
    <property type="entry name" value="Coa1_fungi"/>
</dbReference>
<dbReference type="PANTHER" id="PTHR28523:SF1">
    <property type="entry name" value="CYTOCHROME C OXIDASE ASSEMBLY FACTOR 1"/>
    <property type="match status" value="1"/>
</dbReference>
<sequence>MFRLGSRMMRMRSVPLVRFAHSTPVTLERELPDVLASRRKGRLGFLLFAATMGISLYGMAKYENANSPIVSSTLYTLRRSKLAHEYIGDNIRFRSTMPWVTGSAGIAQSHVDFSYMATGSKHDALVHFEATRIPHEHRFQVIDWSFTVDGEKIDLIDEDFHPYVPKSNEEPGMQPSRR</sequence>